<dbReference type="PANTHER" id="PTHR30055:SF231">
    <property type="entry name" value="TRANSCRIPTIONAL REGULATORY PROTEIN (PROBABLY DEOR-FAMILY)-RELATED"/>
    <property type="match status" value="1"/>
</dbReference>
<dbReference type="Proteomes" id="UP000523682">
    <property type="component" value="Unassembled WGS sequence"/>
</dbReference>
<gene>
    <name evidence="4" type="ORF">H0193_05565</name>
</gene>
<dbReference type="PANTHER" id="PTHR30055">
    <property type="entry name" value="HTH-TYPE TRANSCRIPTIONAL REGULATOR RUTR"/>
    <property type="match status" value="1"/>
</dbReference>
<accession>A0A7W2EAT3</accession>
<dbReference type="PROSITE" id="PS50977">
    <property type="entry name" value="HTH_TETR_2"/>
    <property type="match status" value="1"/>
</dbReference>
<feature type="DNA-binding region" description="H-T-H motif" evidence="2">
    <location>
        <begin position="34"/>
        <end position="53"/>
    </location>
</feature>
<dbReference type="SUPFAM" id="SSF46689">
    <property type="entry name" value="Homeodomain-like"/>
    <property type="match status" value="1"/>
</dbReference>
<feature type="domain" description="HTH tetR-type" evidence="3">
    <location>
        <begin position="11"/>
        <end position="71"/>
    </location>
</feature>
<sequence length="185" mass="19677">MASRSEQARAVEKRSAILDAAIGLLLSEGLKGVTHRQVAAAASVPVGSIGYYYSTRDKLVATCFERLEQGRRDAFERATAEGEALTDPVNLAEAAVAVVTCGQPERARAVISAFVEAQRETGEVGDFVGRTLSELKELISQLLQRAGVDFNAARVLQIVVGTALTESHENAPVAAVADLLRLAEK</sequence>
<proteinExistence type="predicted"/>
<dbReference type="RefSeq" id="WP_181888934.1">
    <property type="nucleotide sequence ID" value="NZ_CAUPJD010000040.1"/>
</dbReference>
<name>A0A7W2EAT3_9CORY</name>
<organism evidence="4 5">
    <name type="scientific">Corynebacterium haemomassiliense</name>
    <dbReference type="NCBI Taxonomy" id="2754726"/>
    <lineage>
        <taxon>Bacteria</taxon>
        <taxon>Bacillati</taxon>
        <taxon>Actinomycetota</taxon>
        <taxon>Actinomycetes</taxon>
        <taxon>Mycobacteriales</taxon>
        <taxon>Corynebacteriaceae</taxon>
        <taxon>Corynebacterium</taxon>
    </lineage>
</organism>
<dbReference type="InterPro" id="IPR001647">
    <property type="entry name" value="HTH_TetR"/>
</dbReference>
<keyword evidence="1 2" id="KW-0238">DNA-binding</keyword>
<keyword evidence="5" id="KW-1185">Reference proteome</keyword>
<dbReference type="Pfam" id="PF00440">
    <property type="entry name" value="TetR_N"/>
    <property type="match status" value="1"/>
</dbReference>
<dbReference type="AlphaFoldDB" id="A0A7W2EAT3"/>
<evidence type="ECO:0000259" key="3">
    <source>
        <dbReference type="PROSITE" id="PS50977"/>
    </source>
</evidence>
<dbReference type="GO" id="GO:0003700">
    <property type="term" value="F:DNA-binding transcription factor activity"/>
    <property type="evidence" value="ECO:0007669"/>
    <property type="project" value="TreeGrafter"/>
</dbReference>
<dbReference type="Gene3D" id="1.10.357.10">
    <property type="entry name" value="Tetracycline Repressor, domain 2"/>
    <property type="match status" value="1"/>
</dbReference>
<evidence type="ECO:0000256" key="1">
    <source>
        <dbReference type="ARBA" id="ARBA00023125"/>
    </source>
</evidence>
<reference evidence="4 5" key="1">
    <citation type="submission" date="2020-07" db="EMBL/GenBank/DDBJ databases">
        <title>Draft genome and description of Corynebacterium haemomassiliense strain Marseile-Q3615 sp. nov.</title>
        <authorList>
            <person name="Boxberger M."/>
            <person name="La Scola B."/>
        </authorList>
    </citation>
    <scope>NUCLEOTIDE SEQUENCE [LARGE SCALE GENOMIC DNA]</scope>
    <source>
        <strain evidence="4 5">Marseille-Q3615</strain>
    </source>
</reference>
<evidence type="ECO:0000313" key="5">
    <source>
        <dbReference type="Proteomes" id="UP000523682"/>
    </source>
</evidence>
<dbReference type="EMBL" id="JACDTZ010000001">
    <property type="protein sequence ID" value="MBA5244290.1"/>
    <property type="molecule type" value="Genomic_DNA"/>
</dbReference>
<evidence type="ECO:0000256" key="2">
    <source>
        <dbReference type="PROSITE-ProRule" id="PRU00335"/>
    </source>
</evidence>
<dbReference type="InterPro" id="IPR050109">
    <property type="entry name" value="HTH-type_TetR-like_transc_reg"/>
</dbReference>
<comment type="caution">
    <text evidence="4">The sequence shown here is derived from an EMBL/GenBank/DDBJ whole genome shotgun (WGS) entry which is preliminary data.</text>
</comment>
<dbReference type="InterPro" id="IPR009057">
    <property type="entry name" value="Homeodomain-like_sf"/>
</dbReference>
<evidence type="ECO:0000313" key="4">
    <source>
        <dbReference type="EMBL" id="MBA5244290.1"/>
    </source>
</evidence>
<protein>
    <submittedName>
        <fullName evidence="4">TetR family transcriptional regulator</fullName>
    </submittedName>
</protein>
<dbReference type="GO" id="GO:0000976">
    <property type="term" value="F:transcription cis-regulatory region binding"/>
    <property type="evidence" value="ECO:0007669"/>
    <property type="project" value="TreeGrafter"/>
</dbReference>